<dbReference type="InterPro" id="IPR036291">
    <property type="entry name" value="NAD(P)-bd_dom_sf"/>
</dbReference>
<dbReference type="Pfam" id="PF13460">
    <property type="entry name" value="NAD_binding_10"/>
    <property type="match status" value="1"/>
</dbReference>
<dbReference type="GO" id="GO:0004074">
    <property type="term" value="F:biliverdin reductase [NAD(P)H] activity"/>
    <property type="evidence" value="ECO:0007669"/>
    <property type="project" value="TreeGrafter"/>
</dbReference>
<dbReference type="PANTHER" id="PTHR43355:SF2">
    <property type="entry name" value="FLAVIN REDUCTASE (NADPH)"/>
    <property type="match status" value="1"/>
</dbReference>
<proteinExistence type="predicted"/>
<dbReference type="SUPFAM" id="SSF51735">
    <property type="entry name" value="NAD(P)-binding Rossmann-fold domains"/>
    <property type="match status" value="1"/>
</dbReference>
<dbReference type="EMBL" id="JAFCNB010000023">
    <property type="protein sequence ID" value="MBP2707809.1"/>
    <property type="molecule type" value="Genomic_DNA"/>
</dbReference>
<dbReference type="RefSeq" id="WP_210159073.1">
    <property type="nucleotide sequence ID" value="NZ_JAFCNB010000023.1"/>
</dbReference>
<name>A0A940WLE6_9ACTN</name>
<dbReference type="InterPro" id="IPR051606">
    <property type="entry name" value="Polyketide_Oxido-like"/>
</dbReference>
<keyword evidence="3" id="KW-1185">Reference proteome</keyword>
<comment type="caution">
    <text evidence="2">The sequence shown here is derived from an EMBL/GenBank/DDBJ whole genome shotgun (WGS) entry which is preliminary data.</text>
</comment>
<evidence type="ECO:0000259" key="1">
    <source>
        <dbReference type="Pfam" id="PF13460"/>
    </source>
</evidence>
<feature type="domain" description="NAD(P)-binding" evidence="1">
    <location>
        <begin position="7"/>
        <end position="198"/>
    </location>
</feature>
<evidence type="ECO:0000313" key="3">
    <source>
        <dbReference type="Proteomes" id="UP000674234"/>
    </source>
</evidence>
<protein>
    <submittedName>
        <fullName evidence="2">SDR family oxidoreductase</fullName>
    </submittedName>
</protein>
<dbReference type="PANTHER" id="PTHR43355">
    <property type="entry name" value="FLAVIN REDUCTASE (NADPH)"/>
    <property type="match status" value="1"/>
</dbReference>
<dbReference type="CDD" id="cd05244">
    <property type="entry name" value="BVR-B_like_SDR_a"/>
    <property type="match status" value="1"/>
</dbReference>
<dbReference type="GO" id="GO:0042602">
    <property type="term" value="F:riboflavin reductase (NADPH) activity"/>
    <property type="evidence" value="ECO:0007669"/>
    <property type="project" value="TreeGrafter"/>
</dbReference>
<dbReference type="InterPro" id="IPR016040">
    <property type="entry name" value="NAD(P)-bd_dom"/>
</dbReference>
<reference evidence="2" key="1">
    <citation type="submission" date="2021-02" db="EMBL/GenBank/DDBJ databases">
        <title>Draft genome sequence of Microbispora sp. RL4-1S isolated from rice leaves in Thailand.</title>
        <authorList>
            <person name="Muangham S."/>
            <person name="Duangmal K."/>
        </authorList>
    </citation>
    <scope>NUCLEOTIDE SEQUENCE</scope>
    <source>
        <strain evidence="2">RL4-1S</strain>
    </source>
</reference>
<organism evidence="2 3">
    <name type="scientific">Microbispora oryzae</name>
    <dbReference type="NCBI Taxonomy" id="2806554"/>
    <lineage>
        <taxon>Bacteria</taxon>
        <taxon>Bacillati</taxon>
        <taxon>Actinomycetota</taxon>
        <taxon>Actinomycetes</taxon>
        <taxon>Streptosporangiales</taxon>
        <taxon>Streptosporangiaceae</taxon>
        <taxon>Microbispora</taxon>
    </lineage>
</organism>
<dbReference type="Gene3D" id="3.40.50.720">
    <property type="entry name" value="NAD(P)-binding Rossmann-like Domain"/>
    <property type="match status" value="1"/>
</dbReference>
<accession>A0A940WLE6</accession>
<sequence length="210" mass="22169">MKIALFGATGGTGRQLILQACDAGDEVTAVVRDPARLPESHPRLTVLRADVMDPATLGPAVEGCDAVVSALGSRDGRVPTSVCADGTAAIVGAMRAARVRRLVVVSAGTLTTDGDGPLTRLIVKPLLGNLFKHTIADKRRMEEVVRASGLEWTIVRPPRLTDGPHTGVYRSAVDRNVRGALRVSRADLADCVLRCLVDQEPIDAAVSLGY</sequence>
<dbReference type="AlphaFoldDB" id="A0A940WLE6"/>
<evidence type="ECO:0000313" key="2">
    <source>
        <dbReference type="EMBL" id="MBP2707809.1"/>
    </source>
</evidence>
<dbReference type="Proteomes" id="UP000674234">
    <property type="component" value="Unassembled WGS sequence"/>
</dbReference>
<gene>
    <name evidence="2" type="ORF">JOL79_28915</name>
</gene>